<dbReference type="PANTHER" id="PTHR24044">
    <property type="entry name" value="NOTCH LIGAND FAMILY MEMBER"/>
    <property type="match status" value="1"/>
</dbReference>
<dbReference type="SUPFAM" id="SSF57184">
    <property type="entry name" value="Growth factor receptor domain"/>
    <property type="match status" value="1"/>
</dbReference>
<dbReference type="PRINTS" id="PR00010">
    <property type="entry name" value="EGFBLOOD"/>
</dbReference>
<feature type="disulfide bond" evidence="6">
    <location>
        <begin position="105"/>
        <end position="114"/>
    </location>
</feature>
<organism evidence="9 10">
    <name type="scientific">Acanthaster planci</name>
    <name type="common">Crown-of-thorns starfish</name>
    <dbReference type="NCBI Taxonomy" id="133434"/>
    <lineage>
        <taxon>Eukaryota</taxon>
        <taxon>Metazoa</taxon>
        <taxon>Echinodermata</taxon>
        <taxon>Eleutherozoa</taxon>
        <taxon>Asterozoa</taxon>
        <taxon>Asteroidea</taxon>
        <taxon>Valvatacea</taxon>
        <taxon>Valvatida</taxon>
        <taxon>Acanthasteridae</taxon>
        <taxon>Acanthaster</taxon>
    </lineage>
</organism>
<dbReference type="FunFam" id="2.10.25.10:FF:000066">
    <property type="entry name" value="FAT atypical cadherin 4"/>
    <property type="match status" value="1"/>
</dbReference>
<feature type="disulfide bond" evidence="6">
    <location>
        <begin position="63"/>
        <end position="72"/>
    </location>
</feature>
<evidence type="ECO:0000256" key="1">
    <source>
        <dbReference type="ARBA" id="ARBA00022536"/>
    </source>
</evidence>
<dbReference type="SMART" id="SM00181">
    <property type="entry name" value="EGF"/>
    <property type="match status" value="3"/>
</dbReference>
<dbReference type="Proteomes" id="UP000694845">
    <property type="component" value="Unplaced"/>
</dbReference>
<protein>
    <submittedName>
        <fullName evidence="10">Delta-like protein 1 isoform X2</fullName>
    </submittedName>
</protein>
<dbReference type="RefSeq" id="XP_022108451.1">
    <property type="nucleotide sequence ID" value="XM_022252759.1"/>
</dbReference>
<dbReference type="GeneID" id="110988852"/>
<sequence>MPSLPCESGPCRNGGTCQNVGASYRCDCPTGYQGQTCETIVDCSASNPCDNGGTCDADGRCTCPIGVTGNRCQTTDNKVPNHCENNPCKNGGTCLNREEQFSCACKPGYTGQTCTSTTIDPNKNGQTGLSLEIWWIALIALIGLLLIIIVIAVLFTVCRSSQPDEAHIVGNRKEYP</sequence>
<keyword evidence="5" id="KW-0325">Glycoprotein</keyword>
<feature type="domain" description="EGF-like" evidence="8">
    <location>
        <begin position="2"/>
        <end position="38"/>
    </location>
</feature>
<feature type="domain" description="EGF-like" evidence="8">
    <location>
        <begin position="39"/>
        <end position="73"/>
    </location>
</feature>
<keyword evidence="7" id="KW-0472">Membrane</keyword>
<dbReference type="PROSITE" id="PS00022">
    <property type="entry name" value="EGF_1"/>
    <property type="match status" value="3"/>
</dbReference>
<evidence type="ECO:0000259" key="8">
    <source>
        <dbReference type="PROSITE" id="PS50026"/>
    </source>
</evidence>
<dbReference type="PANTHER" id="PTHR24044:SF417">
    <property type="entry name" value="WEARY, ISOFORM B"/>
    <property type="match status" value="1"/>
</dbReference>
<evidence type="ECO:0000256" key="6">
    <source>
        <dbReference type="PROSITE-ProRule" id="PRU00076"/>
    </source>
</evidence>
<dbReference type="GO" id="GO:0005509">
    <property type="term" value="F:calcium ion binding"/>
    <property type="evidence" value="ECO:0007669"/>
    <property type="project" value="InterPro"/>
</dbReference>
<keyword evidence="7" id="KW-1133">Transmembrane helix</keyword>
<evidence type="ECO:0000313" key="9">
    <source>
        <dbReference type="Proteomes" id="UP000694845"/>
    </source>
</evidence>
<dbReference type="InterPro" id="IPR050906">
    <property type="entry name" value="Notch_signaling"/>
</dbReference>
<proteinExistence type="predicted"/>
<keyword evidence="4 6" id="KW-1015">Disulfide bond</keyword>
<dbReference type="AlphaFoldDB" id="A0A8B7ZY12"/>
<evidence type="ECO:0000256" key="4">
    <source>
        <dbReference type="ARBA" id="ARBA00023157"/>
    </source>
</evidence>
<keyword evidence="3" id="KW-0677">Repeat</keyword>
<dbReference type="CDD" id="cd00054">
    <property type="entry name" value="EGF_CA"/>
    <property type="match status" value="2"/>
</dbReference>
<feature type="transmembrane region" description="Helical" evidence="7">
    <location>
        <begin position="133"/>
        <end position="157"/>
    </location>
</feature>
<reference evidence="10" key="1">
    <citation type="submission" date="2025-08" db="UniProtKB">
        <authorList>
            <consortium name="RefSeq"/>
        </authorList>
    </citation>
    <scope>IDENTIFICATION</scope>
</reference>
<comment type="caution">
    <text evidence="6">Lacks conserved residue(s) required for the propagation of feature annotation.</text>
</comment>
<dbReference type="InterPro" id="IPR001881">
    <property type="entry name" value="EGF-like_Ca-bd_dom"/>
</dbReference>
<dbReference type="PROSITE" id="PS01186">
    <property type="entry name" value="EGF_2"/>
    <property type="match status" value="2"/>
</dbReference>
<evidence type="ECO:0000256" key="5">
    <source>
        <dbReference type="ARBA" id="ARBA00023180"/>
    </source>
</evidence>
<dbReference type="SMART" id="SM00179">
    <property type="entry name" value="EGF_CA"/>
    <property type="match status" value="2"/>
</dbReference>
<dbReference type="FunFam" id="2.10.25.10:FF:000321">
    <property type="entry name" value="Protein delta homolog 1"/>
    <property type="match status" value="1"/>
</dbReference>
<feature type="domain" description="EGF-like" evidence="8">
    <location>
        <begin position="79"/>
        <end position="115"/>
    </location>
</feature>
<keyword evidence="2" id="KW-0732">Signal</keyword>
<dbReference type="Gene3D" id="2.10.25.10">
    <property type="entry name" value="Laminin"/>
    <property type="match status" value="3"/>
</dbReference>
<keyword evidence="7" id="KW-0812">Transmembrane</keyword>
<dbReference type="Pfam" id="PF00008">
    <property type="entry name" value="EGF"/>
    <property type="match status" value="3"/>
</dbReference>
<evidence type="ECO:0000313" key="10">
    <source>
        <dbReference type="RefSeq" id="XP_022108451.1"/>
    </source>
</evidence>
<evidence type="ECO:0000256" key="2">
    <source>
        <dbReference type="ARBA" id="ARBA00022729"/>
    </source>
</evidence>
<gene>
    <name evidence="10" type="primary">LOC110988852</name>
</gene>
<keyword evidence="9" id="KW-1185">Reference proteome</keyword>
<dbReference type="GO" id="GO:0005112">
    <property type="term" value="F:Notch binding"/>
    <property type="evidence" value="ECO:0007669"/>
    <property type="project" value="TreeGrafter"/>
</dbReference>
<evidence type="ECO:0000256" key="3">
    <source>
        <dbReference type="ARBA" id="ARBA00022737"/>
    </source>
</evidence>
<evidence type="ECO:0000256" key="7">
    <source>
        <dbReference type="SAM" id="Phobius"/>
    </source>
</evidence>
<accession>A0A8B7ZY12</accession>
<name>A0A8B7ZY12_ACAPL</name>
<dbReference type="SUPFAM" id="SSF57196">
    <property type="entry name" value="EGF/Laminin"/>
    <property type="match status" value="1"/>
</dbReference>
<dbReference type="PROSITE" id="PS00010">
    <property type="entry name" value="ASX_HYDROXYL"/>
    <property type="match status" value="2"/>
</dbReference>
<dbReference type="PROSITE" id="PS50026">
    <property type="entry name" value="EGF_3"/>
    <property type="match status" value="3"/>
</dbReference>
<dbReference type="InterPro" id="IPR009030">
    <property type="entry name" value="Growth_fac_rcpt_cys_sf"/>
</dbReference>
<keyword evidence="1 6" id="KW-0245">EGF-like domain</keyword>
<dbReference type="OrthoDB" id="283575at2759"/>
<feature type="disulfide bond" evidence="6">
    <location>
        <begin position="28"/>
        <end position="37"/>
    </location>
</feature>
<dbReference type="InterPro" id="IPR000742">
    <property type="entry name" value="EGF"/>
</dbReference>
<dbReference type="InterPro" id="IPR000152">
    <property type="entry name" value="EGF-type_Asp/Asn_hydroxyl_site"/>
</dbReference>